<name>A0A5J5HNX5_9BACI</name>
<dbReference type="SUPFAM" id="SSF51556">
    <property type="entry name" value="Metallo-dependent hydrolases"/>
    <property type="match status" value="1"/>
</dbReference>
<dbReference type="Pfam" id="PF01979">
    <property type="entry name" value="Amidohydro_1"/>
    <property type="match status" value="1"/>
</dbReference>
<sequence>MKLKAARNELIEVAQGLRTADVYIKGGTVINVYSGEFLSHNIAIYKDSIAYVGEDEASIGPETKIIDAHGMFVSPGFIEPHAHPWVFYNPVSQTEKVLPLGTTTTVNDNLFFYLKMGAKGFKEMLFDLKELPGNFLWLIRLISQADYPGERDWFNQKDVQELLQLDEVAGTAEVTRWPLLYHGDPFLLDTVEVTKKMGKVVDGHNAGCSYEKLNSIAASGVSACHEAITTQEALNRLRLGLWTTLRNSSLRPDLSEIIKLITEGSVNTNRILMTTDGPHPGFIEKEGFVDGLVRQAVELGVPAMTALQMVTLNAATYLRLDDYIGGIAPGKRADILLLPNLVDFRPSMVIAGGEIVAEKGELKVSLPPIRWDKYRVSEPFAFPKSVLERPELYAYPHANSKEPVPVIYFRSNVITQRKNMEIPSINGYADLSEQEGLVYTALIDREGQWVTRGMMERFAVHLDGMASTYNTTAELLVVGRKPEAMAKAAARVHEMGGGIVIVDGDSIILEIPLPLLGMMIPDSSFKVAVDFHDKLLSAVQERGFPFHDILYTLLFLTCDFLPGLRIIPYGLYDVKTDEIVLPATSLPMFAENKGK</sequence>
<comment type="catalytic activity">
    <reaction evidence="4">
        <text>adenine + H2O + H(+) = hypoxanthine + NH4(+)</text>
        <dbReference type="Rhea" id="RHEA:23688"/>
        <dbReference type="ChEBI" id="CHEBI:15377"/>
        <dbReference type="ChEBI" id="CHEBI:15378"/>
        <dbReference type="ChEBI" id="CHEBI:16708"/>
        <dbReference type="ChEBI" id="CHEBI:17368"/>
        <dbReference type="ChEBI" id="CHEBI:28938"/>
        <dbReference type="EC" id="3.5.4.2"/>
    </reaction>
</comment>
<evidence type="ECO:0000313" key="7">
    <source>
        <dbReference type="EMBL" id="KAA9021082.1"/>
    </source>
</evidence>
<dbReference type="Gene3D" id="2.30.40.10">
    <property type="entry name" value="Urease, subunit C, domain 1"/>
    <property type="match status" value="1"/>
</dbReference>
<proteinExistence type="inferred from homology"/>
<dbReference type="SUPFAM" id="SSF51338">
    <property type="entry name" value="Composite domain of metallo-dependent hydrolases"/>
    <property type="match status" value="1"/>
</dbReference>
<gene>
    <name evidence="7" type="ORF">F4V44_18240</name>
</gene>
<evidence type="ECO:0000256" key="4">
    <source>
        <dbReference type="ARBA" id="ARBA00047720"/>
    </source>
</evidence>
<dbReference type="OrthoDB" id="9775607at2"/>
<dbReference type="InterPro" id="IPR011059">
    <property type="entry name" value="Metal-dep_hydrolase_composite"/>
</dbReference>
<dbReference type="EMBL" id="VYKL01000028">
    <property type="protein sequence ID" value="KAA9021082.1"/>
    <property type="molecule type" value="Genomic_DNA"/>
</dbReference>
<evidence type="ECO:0000259" key="6">
    <source>
        <dbReference type="Pfam" id="PF13382"/>
    </source>
</evidence>
<evidence type="ECO:0000313" key="8">
    <source>
        <dbReference type="Proteomes" id="UP000326671"/>
    </source>
</evidence>
<evidence type="ECO:0000256" key="3">
    <source>
        <dbReference type="ARBA" id="ARBA00022801"/>
    </source>
</evidence>
<dbReference type="InterPro" id="IPR006680">
    <property type="entry name" value="Amidohydro-rel"/>
</dbReference>
<dbReference type="Gene3D" id="3.20.20.140">
    <property type="entry name" value="Metal-dependent hydrolases"/>
    <property type="match status" value="1"/>
</dbReference>
<dbReference type="PANTHER" id="PTHR11113">
    <property type="entry name" value="N-ACETYLGLUCOSAMINE-6-PHOSPHATE DEACETYLASE"/>
    <property type="match status" value="1"/>
</dbReference>
<protein>
    <recommendedName>
        <fullName evidence="2">adenine deaminase</fullName>
        <ecNumber evidence="2">3.5.4.2</ecNumber>
    </recommendedName>
</protein>
<dbReference type="PANTHER" id="PTHR11113:SF6">
    <property type="entry name" value="ADENINE DEAMINASE YERA-RELATED"/>
    <property type="match status" value="1"/>
</dbReference>
<comment type="similarity">
    <text evidence="1">Belongs to the metallo-dependent hydrolases superfamily. Adenine deaminase family.</text>
</comment>
<dbReference type="InterPro" id="IPR026912">
    <property type="entry name" value="Adenine_deam_C"/>
</dbReference>
<feature type="domain" description="Adenine deaminase C-terminal" evidence="6">
    <location>
        <begin position="413"/>
        <end position="576"/>
    </location>
</feature>
<evidence type="ECO:0000256" key="1">
    <source>
        <dbReference type="ARBA" id="ARBA00006773"/>
    </source>
</evidence>
<dbReference type="Pfam" id="PF13382">
    <property type="entry name" value="Adenine_deam_C"/>
    <property type="match status" value="1"/>
</dbReference>
<reference evidence="7 8" key="1">
    <citation type="submission" date="2019-09" db="EMBL/GenBank/DDBJ databases">
        <title>Whole genome sequences of isolates from the Mars Exploration Rovers.</title>
        <authorList>
            <person name="Seuylemezian A."/>
            <person name="Vaishampayan P."/>
        </authorList>
    </citation>
    <scope>NUCLEOTIDE SEQUENCE [LARGE SCALE GENOMIC DNA]</scope>
    <source>
        <strain evidence="7 8">MER_TA_151</strain>
    </source>
</reference>
<feature type="domain" description="Amidohydrolase-related" evidence="5">
    <location>
        <begin position="72"/>
        <end position="356"/>
    </location>
</feature>
<comment type="caution">
    <text evidence="7">The sequence shown here is derived from an EMBL/GenBank/DDBJ whole genome shotgun (WGS) entry which is preliminary data.</text>
</comment>
<dbReference type="RefSeq" id="WP_150441456.1">
    <property type="nucleotide sequence ID" value="NZ_VYKL01000028.1"/>
</dbReference>
<dbReference type="InterPro" id="IPR032466">
    <property type="entry name" value="Metal_Hydrolase"/>
</dbReference>
<evidence type="ECO:0000259" key="5">
    <source>
        <dbReference type="Pfam" id="PF01979"/>
    </source>
</evidence>
<dbReference type="GO" id="GO:0000034">
    <property type="term" value="F:adenine deaminase activity"/>
    <property type="evidence" value="ECO:0007669"/>
    <property type="project" value="UniProtKB-EC"/>
</dbReference>
<dbReference type="Proteomes" id="UP000326671">
    <property type="component" value="Unassembled WGS sequence"/>
</dbReference>
<organism evidence="7 8">
    <name type="scientific">Niallia endozanthoxylica</name>
    <dbReference type="NCBI Taxonomy" id="2036016"/>
    <lineage>
        <taxon>Bacteria</taxon>
        <taxon>Bacillati</taxon>
        <taxon>Bacillota</taxon>
        <taxon>Bacilli</taxon>
        <taxon>Bacillales</taxon>
        <taxon>Bacillaceae</taxon>
        <taxon>Niallia</taxon>
    </lineage>
</organism>
<keyword evidence="3" id="KW-0378">Hydrolase</keyword>
<evidence type="ECO:0000256" key="2">
    <source>
        <dbReference type="ARBA" id="ARBA00012782"/>
    </source>
</evidence>
<keyword evidence="8" id="KW-1185">Reference proteome</keyword>
<dbReference type="EC" id="3.5.4.2" evidence="2"/>
<dbReference type="AlphaFoldDB" id="A0A5J5HNX5"/>
<accession>A0A5J5HNX5</accession>